<sequence length="147" mass="14980">MGKFTPSSPRFLNVAIAAVALCVILPVSTANPEEPGVLRLPSQSLCGKMTASSSCPAKCFRADPVCGADGVTYWCGCAEAACAGVEVAKLGFCEAGNGGSAAIPGQALLLVHIVWLILLGFSVLLDESSSIPITARGTVSLILSLEI</sequence>
<dbReference type="PROSITE" id="PS51465">
    <property type="entry name" value="KAZAL_2"/>
    <property type="match status" value="1"/>
</dbReference>
<keyword evidence="2" id="KW-0732">Signal</keyword>
<evidence type="ECO:0000313" key="5">
    <source>
        <dbReference type="Proteomes" id="UP001374584"/>
    </source>
</evidence>
<dbReference type="AlphaFoldDB" id="A0AAN9RED1"/>
<dbReference type="EMBL" id="JAYMYR010000003">
    <property type="protein sequence ID" value="KAK7372875.1"/>
    <property type="molecule type" value="Genomic_DNA"/>
</dbReference>
<dbReference type="FunFam" id="3.30.60.30:FF:000116">
    <property type="entry name" value="Serine protease inhibitor, Kazal-type family protein"/>
    <property type="match status" value="1"/>
</dbReference>
<reference evidence="4 5" key="1">
    <citation type="submission" date="2024-01" db="EMBL/GenBank/DDBJ databases">
        <title>The genomes of 5 underutilized Papilionoideae crops provide insights into root nodulation and disease resistanc.</title>
        <authorList>
            <person name="Jiang F."/>
        </authorList>
    </citation>
    <scope>NUCLEOTIDE SEQUENCE [LARGE SCALE GENOMIC DNA]</scope>
    <source>
        <strain evidence="4">JINMINGXINNONG_FW02</strain>
        <tissue evidence="4">Leaves</tissue>
    </source>
</reference>
<evidence type="ECO:0000313" key="4">
    <source>
        <dbReference type="EMBL" id="KAK7372875.1"/>
    </source>
</evidence>
<feature type="signal peptide" evidence="2">
    <location>
        <begin position="1"/>
        <end position="30"/>
    </location>
</feature>
<keyword evidence="5" id="KW-1185">Reference proteome</keyword>
<evidence type="ECO:0000256" key="1">
    <source>
        <dbReference type="SAM" id="Phobius"/>
    </source>
</evidence>
<dbReference type="Gene3D" id="3.30.60.30">
    <property type="match status" value="1"/>
</dbReference>
<protein>
    <recommendedName>
        <fullName evidence="3">Kazal-like domain-containing protein</fullName>
    </recommendedName>
</protein>
<proteinExistence type="predicted"/>
<evidence type="ECO:0000259" key="3">
    <source>
        <dbReference type="PROSITE" id="PS51465"/>
    </source>
</evidence>
<comment type="caution">
    <text evidence="4">The sequence shown here is derived from an EMBL/GenBank/DDBJ whole genome shotgun (WGS) entry which is preliminary data.</text>
</comment>
<accession>A0AAN9RED1</accession>
<dbReference type="InterPro" id="IPR002350">
    <property type="entry name" value="Kazal_dom"/>
</dbReference>
<name>A0AAN9RED1_PHACN</name>
<keyword evidence="1" id="KW-0472">Membrane</keyword>
<gene>
    <name evidence="4" type="ORF">VNO80_06265</name>
</gene>
<evidence type="ECO:0000256" key="2">
    <source>
        <dbReference type="SAM" id="SignalP"/>
    </source>
</evidence>
<organism evidence="4 5">
    <name type="scientific">Phaseolus coccineus</name>
    <name type="common">Scarlet runner bean</name>
    <name type="synonym">Phaseolus multiflorus</name>
    <dbReference type="NCBI Taxonomy" id="3886"/>
    <lineage>
        <taxon>Eukaryota</taxon>
        <taxon>Viridiplantae</taxon>
        <taxon>Streptophyta</taxon>
        <taxon>Embryophyta</taxon>
        <taxon>Tracheophyta</taxon>
        <taxon>Spermatophyta</taxon>
        <taxon>Magnoliopsida</taxon>
        <taxon>eudicotyledons</taxon>
        <taxon>Gunneridae</taxon>
        <taxon>Pentapetalae</taxon>
        <taxon>rosids</taxon>
        <taxon>fabids</taxon>
        <taxon>Fabales</taxon>
        <taxon>Fabaceae</taxon>
        <taxon>Papilionoideae</taxon>
        <taxon>50 kb inversion clade</taxon>
        <taxon>NPAAA clade</taxon>
        <taxon>indigoferoid/millettioid clade</taxon>
        <taxon>Phaseoleae</taxon>
        <taxon>Phaseolus</taxon>
    </lineage>
</organism>
<feature type="domain" description="Kazal-like" evidence="3">
    <location>
        <begin position="40"/>
        <end position="95"/>
    </location>
</feature>
<keyword evidence="1" id="KW-0812">Transmembrane</keyword>
<feature type="transmembrane region" description="Helical" evidence="1">
    <location>
        <begin position="107"/>
        <end position="125"/>
    </location>
</feature>
<dbReference type="PANTHER" id="PTHR34376">
    <property type="entry name" value="SERINE PROTEASE INHIBITOR, KAZAL-TYPE FAMILY PROTEIN"/>
    <property type="match status" value="1"/>
</dbReference>
<keyword evidence="1" id="KW-1133">Transmembrane helix</keyword>
<dbReference type="PANTHER" id="PTHR34376:SF2">
    <property type="entry name" value="SERINE PROTEASE INHIBITOR, KAZAL-TYPE FAMILY PROTEIN"/>
    <property type="match status" value="1"/>
</dbReference>
<feature type="chain" id="PRO_5042923348" description="Kazal-like domain-containing protein" evidence="2">
    <location>
        <begin position="31"/>
        <end position="147"/>
    </location>
</feature>
<dbReference type="Proteomes" id="UP001374584">
    <property type="component" value="Unassembled WGS sequence"/>
</dbReference>